<proteinExistence type="predicted"/>
<evidence type="ECO:0000313" key="1">
    <source>
        <dbReference type="EMBL" id="MBO1916418.1"/>
    </source>
</evidence>
<reference evidence="1" key="1">
    <citation type="submission" date="2021-03" db="EMBL/GenBank/DDBJ databases">
        <title>Molecular epidemiology and mechanisms of colistin and carbapenem resistance in Enterobacteriaceae from clinical isolates, the environment and porcine samples in Pretoria, South Africa.</title>
        <authorList>
            <person name="Bogoshi D."/>
            <person name="Mbelle N.M."/>
            <person name="Naidoo V."/>
            <person name="Osei Sekyere J."/>
        </authorList>
    </citation>
    <scope>NUCLEOTIDE SEQUENCE</scope>
    <source>
        <strain evidence="1">C052</strain>
    </source>
</reference>
<dbReference type="EMBL" id="JAGETQ010000102">
    <property type="protein sequence ID" value="MBO1916418.1"/>
    <property type="molecule type" value="Genomic_DNA"/>
</dbReference>
<protein>
    <submittedName>
        <fullName evidence="1">MaoC family dehydratase</fullName>
    </submittedName>
</protein>
<dbReference type="AlphaFoldDB" id="A0A939NBQ9"/>
<dbReference type="Proteomes" id="UP000664477">
    <property type="component" value="Unassembled WGS sequence"/>
</dbReference>
<organism evidence="1 2">
    <name type="scientific">Providencia rettgeri</name>
    <dbReference type="NCBI Taxonomy" id="587"/>
    <lineage>
        <taxon>Bacteria</taxon>
        <taxon>Pseudomonadati</taxon>
        <taxon>Pseudomonadota</taxon>
        <taxon>Gammaproteobacteria</taxon>
        <taxon>Enterobacterales</taxon>
        <taxon>Morganellaceae</taxon>
        <taxon>Providencia</taxon>
    </lineage>
</organism>
<dbReference type="InterPro" id="IPR029069">
    <property type="entry name" value="HotDog_dom_sf"/>
</dbReference>
<accession>A0A939NBQ9</accession>
<name>A0A939NBQ9_PRORE</name>
<sequence length="91" mass="10351">MRTLRYTLEDAKQWASFSGDDNPIHFDLEWVKAKGGDQLSVHGMRALLDVKQFASESLNHPLLVSKRLPPLSFSNVLYGYAIRYGTIKIIN</sequence>
<dbReference type="CDD" id="cd03441">
    <property type="entry name" value="R_hydratase_like"/>
    <property type="match status" value="1"/>
</dbReference>
<dbReference type="Gene3D" id="3.10.129.10">
    <property type="entry name" value="Hotdog Thioesterase"/>
    <property type="match status" value="1"/>
</dbReference>
<evidence type="ECO:0000313" key="2">
    <source>
        <dbReference type="Proteomes" id="UP000664477"/>
    </source>
</evidence>
<gene>
    <name evidence="1" type="ORF">J4727_15025</name>
</gene>
<dbReference type="SUPFAM" id="SSF54637">
    <property type="entry name" value="Thioesterase/thiol ester dehydrase-isomerase"/>
    <property type="match status" value="1"/>
</dbReference>
<comment type="caution">
    <text evidence="1">The sequence shown here is derived from an EMBL/GenBank/DDBJ whole genome shotgun (WGS) entry which is preliminary data.</text>
</comment>